<organism evidence="2 3">
    <name type="scientific">Ostreobium quekettii</name>
    <dbReference type="NCBI Taxonomy" id="121088"/>
    <lineage>
        <taxon>Eukaryota</taxon>
        <taxon>Viridiplantae</taxon>
        <taxon>Chlorophyta</taxon>
        <taxon>core chlorophytes</taxon>
        <taxon>Ulvophyceae</taxon>
        <taxon>TCBD clade</taxon>
        <taxon>Bryopsidales</taxon>
        <taxon>Ostreobineae</taxon>
        <taxon>Ostreobiaceae</taxon>
        <taxon>Ostreobium</taxon>
    </lineage>
</organism>
<dbReference type="AlphaFoldDB" id="A0A8S1JF28"/>
<proteinExistence type="predicted"/>
<dbReference type="EMBL" id="CAJHUC010002986">
    <property type="protein sequence ID" value="CAD7704958.1"/>
    <property type="molecule type" value="Genomic_DNA"/>
</dbReference>
<reference evidence="2" key="1">
    <citation type="submission" date="2020-12" db="EMBL/GenBank/DDBJ databases">
        <authorList>
            <person name="Iha C."/>
        </authorList>
    </citation>
    <scope>NUCLEOTIDE SEQUENCE</scope>
</reference>
<keyword evidence="1" id="KW-1133">Transmembrane helix</keyword>
<keyword evidence="1" id="KW-0812">Transmembrane</keyword>
<protein>
    <submittedName>
        <fullName evidence="2">Uncharacterized protein</fullName>
    </submittedName>
</protein>
<keyword evidence="1" id="KW-0472">Membrane</keyword>
<evidence type="ECO:0000313" key="2">
    <source>
        <dbReference type="EMBL" id="CAD7704958.1"/>
    </source>
</evidence>
<evidence type="ECO:0000256" key="1">
    <source>
        <dbReference type="SAM" id="Phobius"/>
    </source>
</evidence>
<name>A0A8S1JF28_9CHLO</name>
<feature type="transmembrane region" description="Helical" evidence="1">
    <location>
        <begin position="20"/>
        <end position="41"/>
    </location>
</feature>
<accession>A0A8S1JF28</accession>
<comment type="caution">
    <text evidence="2">The sequence shown here is derived from an EMBL/GenBank/DDBJ whole genome shotgun (WGS) entry which is preliminary data.</text>
</comment>
<keyword evidence="3" id="KW-1185">Reference proteome</keyword>
<evidence type="ECO:0000313" key="3">
    <source>
        <dbReference type="Proteomes" id="UP000708148"/>
    </source>
</evidence>
<sequence length="101" mass="11011">MPHEVIVITMTANFLGAGAGGLVSFCRCCILASLTCFFLGWSRFSTRPFPRHIQASFAILWQTCLLPCELEIESNGTVADINKSGCLIFFGHGARIANVRS</sequence>
<dbReference type="Proteomes" id="UP000708148">
    <property type="component" value="Unassembled WGS sequence"/>
</dbReference>
<gene>
    <name evidence="2" type="ORF">OSTQU699_LOCUS10311</name>
</gene>